<keyword evidence="3" id="KW-1185">Reference proteome</keyword>
<accession>A0A1H7J5S3</accession>
<dbReference type="OrthoDB" id="9955162at2"/>
<feature type="transmembrane region" description="Helical" evidence="1">
    <location>
        <begin position="39"/>
        <end position="62"/>
    </location>
</feature>
<evidence type="ECO:0000256" key="1">
    <source>
        <dbReference type="SAM" id="Phobius"/>
    </source>
</evidence>
<dbReference type="STRING" id="188906.SAMN04488526_1272"/>
<keyword evidence="1" id="KW-1133">Transmembrane helix</keyword>
<keyword evidence="1" id="KW-0812">Transmembrane</keyword>
<protein>
    <submittedName>
        <fullName evidence="2">Uncharacterized protein</fullName>
    </submittedName>
</protein>
<evidence type="ECO:0000313" key="2">
    <source>
        <dbReference type="EMBL" id="SEK70028.1"/>
    </source>
</evidence>
<proteinExistence type="predicted"/>
<dbReference type="EMBL" id="FNZQ01000001">
    <property type="protein sequence ID" value="SEK70028.1"/>
    <property type="molecule type" value="Genomic_DNA"/>
</dbReference>
<keyword evidence="1" id="KW-0472">Membrane</keyword>
<evidence type="ECO:0000313" key="3">
    <source>
        <dbReference type="Proteomes" id="UP000199283"/>
    </source>
</evidence>
<organism evidence="2 3">
    <name type="scientific">Jannaschia helgolandensis</name>
    <dbReference type="NCBI Taxonomy" id="188906"/>
    <lineage>
        <taxon>Bacteria</taxon>
        <taxon>Pseudomonadati</taxon>
        <taxon>Pseudomonadota</taxon>
        <taxon>Alphaproteobacteria</taxon>
        <taxon>Rhodobacterales</taxon>
        <taxon>Roseobacteraceae</taxon>
        <taxon>Jannaschia</taxon>
    </lineage>
</organism>
<sequence>METVRFAPDMITRNDEVPRMSLETAKKSGLSLVRKHSHATIAVFTMAAILITAGANAVTLIAPQSRKAPAPTTNIAVTAFSQNAMVETINKACEVVGCDIDNLHPLILAYADTMDRDQLDSGRWAQMRTIVENLAVIDKSPDGSESKVSAQLELTAAARIARLYTAKLHYLR</sequence>
<reference evidence="2 3" key="1">
    <citation type="submission" date="2016-10" db="EMBL/GenBank/DDBJ databases">
        <authorList>
            <person name="de Groot N.N."/>
        </authorList>
    </citation>
    <scope>NUCLEOTIDE SEQUENCE [LARGE SCALE GENOMIC DNA]</scope>
    <source>
        <strain evidence="2 3">DSM 14858</strain>
    </source>
</reference>
<dbReference type="Proteomes" id="UP000199283">
    <property type="component" value="Unassembled WGS sequence"/>
</dbReference>
<dbReference type="AlphaFoldDB" id="A0A1H7J5S3"/>
<gene>
    <name evidence="2" type="ORF">SAMN04488526_1272</name>
</gene>
<dbReference type="RefSeq" id="WP_139204667.1">
    <property type="nucleotide sequence ID" value="NZ_FNZQ01000001.1"/>
</dbReference>
<name>A0A1H7J5S3_9RHOB</name>